<dbReference type="Pfam" id="PF01261">
    <property type="entry name" value="AP_endonuc_2"/>
    <property type="match status" value="1"/>
</dbReference>
<dbReference type="InterPro" id="IPR036237">
    <property type="entry name" value="Xyl_isomerase-like_sf"/>
</dbReference>
<organism evidence="2 3">
    <name type="scientific">Heyndrickxia shackletonii</name>
    <dbReference type="NCBI Taxonomy" id="157838"/>
    <lineage>
        <taxon>Bacteria</taxon>
        <taxon>Bacillati</taxon>
        <taxon>Bacillota</taxon>
        <taxon>Bacilli</taxon>
        <taxon>Bacillales</taxon>
        <taxon>Bacillaceae</taxon>
        <taxon>Heyndrickxia</taxon>
    </lineage>
</organism>
<dbReference type="Gene3D" id="3.20.20.150">
    <property type="entry name" value="Divalent-metal-dependent TIM barrel enzymes"/>
    <property type="match status" value="1"/>
</dbReference>
<dbReference type="InterPro" id="IPR013022">
    <property type="entry name" value="Xyl_isomerase-like_TIM-brl"/>
</dbReference>
<protein>
    <recommendedName>
        <fullName evidence="1">Xylose isomerase-like TIM barrel domain-containing protein</fullName>
    </recommendedName>
</protein>
<evidence type="ECO:0000313" key="2">
    <source>
        <dbReference type="EMBL" id="KQL55196.1"/>
    </source>
</evidence>
<dbReference type="EMBL" id="LJJC01000004">
    <property type="protein sequence ID" value="KQL55196.1"/>
    <property type="molecule type" value="Genomic_DNA"/>
</dbReference>
<dbReference type="PATRIC" id="fig|157838.3.peg.3961"/>
<feature type="domain" description="Xylose isomerase-like TIM barrel" evidence="1">
    <location>
        <begin position="34"/>
        <end position="235"/>
    </location>
</feature>
<comment type="caution">
    <text evidence="2">The sequence shown here is derived from an EMBL/GenBank/DDBJ whole genome shotgun (WGS) entry which is preliminary data.</text>
</comment>
<evidence type="ECO:0000313" key="3">
    <source>
        <dbReference type="Proteomes" id="UP000051888"/>
    </source>
</evidence>
<accession>A0A0Q3WZZ3</accession>
<reference evidence="2 3" key="1">
    <citation type="submission" date="2015-09" db="EMBL/GenBank/DDBJ databases">
        <title>Genome sequencing project for genomic taxonomy and phylogenomics of Bacillus-like bacteria.</title>
        <authorList>
            <person name="Liu B."/>
            <person name="Wang J."/>
            <person name="Zhu Y."/>
            <person name="Liu G."/>
            <person name="Chen Q."/>
            <person name="Chen Z."/>
            <person name="Lan J."/>
            <person name="Che J."/>
            <person name="Ge C."/>
            <person name="Shi H."/>
            <person name="Pan Z."/>
            <person name="Liu X."/>
        </authorList>
    </citation>
    <scope>NUCLEOTIDE SEQUENCE [LARGE SCALE GENOMIC DNA]</scope>
    <source>
        <strain evidence="2 3">LMG 18435</strain>
    </source>
</reference>
<keyword evidence="3" id="KW-1185">Reference proteome</keyword>
<evidence type="ECO:0000259" key="1">
    <source>
        <dbReference type="Pfam" id="PF01261"/>
    </source>
</evidence>
<gene>
    <name evidence="2" type="ORF">AN964_17880</name>
</gene>
<sequence length="295" mass="35710">MRKLIIGMWHSVNVEEWNQLNMGMINGLEASQYEKEEDWNKLRDFCNENNISYGIHSPIYGNKKMNLPEITSSDAEKRREAEKWIEREVELASKFGADYILFHYPFPSITPRQVDYEYWPRKVDFPTLKWNELSREEFLNLSHHIFKRLMDIQEKYKQKIVLEYDFFGEYEEEYLQIIEMYKDIQIVIDTQRLDVHKRAFPGFDPYPFLRKAAPYVYLVHHSTTLYSEHSKRHVPVIRESIDDPQYGDAHQYLVYLSKYNQTFHLHFEHNPTLVTEDQLKECYELARQVMFQRNS</sequence>
<dbReference type="AlphaFoldDB" id="A0A0Q3WZZ3"/>
<proteinExistence type="predicted"/>
<dbReference type="SUPFAM" id="SSF51658">
    <property type="entry name" value="Xylose isomerase-like"/>
    <property type="match status" value="1"/>
</dbReference>
<dbReference type="STRING" id="157838.AN964_17880"/>
<name>A0A0Q3WZZ3_9BACI</name>
<dbReference type="RefSeq" id="WP_055740992.1">
    <property type="nucleotide sequence ID" value="NZ_JAAIWL010000005.1"/>
</dbReference>
<dbReference type="Proteomes" id="UP000051888">
    <property type="component" value="Unassembled WGS sequence"/>
</dbReference>
<dbReference type="OrthoDB" id="2471096at2"/>